<dbReference type="PANTHER" id="PTHR30185">
    <property type="entry name" value="CRYPTIC BETA-GLUCOSIDE BGL OPERON ANTITERMINATOR"/>
    <property type="match status" value="1"/>
</dbReference>
<dbReference type="SUPFAM" id="SSF52794">
    <property type="entry name" value="PTS system IIB component-like"/>
    <property type="match status" value="1"/>
</dbReference>
<dbReference type="PROSITE" id="PS51094">
    <property type="entry name" value="PTS_EIIA_TYPE_2"/>
    <property type="match status" value="1"/>
</dbReference>
<dbReference type="Pfam" id="PF00874">
    <property type="entry name" value="PRD"/>
    <property type="match status" value="2"/>
</dbReference>
<dbReference type="InterPro" id="IPR050661">
    <property type="entry name" value="BglG_antiterminators"/>
</dbReference>
<protein>
    <submittedName>
        <fullName evidence="8">Transcriptional antiterminator</fullName>
    </submittedName>
</protein>
<evidence type="ECO:0000259" key="7">
    <source>
        <dbReference type="PROSITE" id="PS51372"/>
    </source>
</evidence>
<dbReference type="InterPro" id="IPR002178">
    <property type="entry name" value="PTS_EIIA_type-2_dom"/>
</dbReference>
<dbReference type="PROSITE" id="PS51372">
    <property type="entry name" value="PRD_2"/>
    <property type="match status" value="2"/>
</dbReference>
<evidence type="ECO:0000259" key="5">
    <source>
        <dbReference type="PROSITE" id="PS51094"/>
    </source>
</evidence>
<dbReference type="Pfam" id="PF00359">
    <property type="entry name" value="PTS_EIIA_2"/>
    <property type="match status" value="1"/>
</dbReference>
<dbReference type="EMBL" id="FOVK01000002">
    <property type="protein sequence ID" value="SFN54685.1"/>
    <property type="molecule type" value="Genomic_DNA"/>
</dbReference>
<dbReference type="Proteomes" id="UP000181899">
    <property type="component" value="Unassembled WGS sequence"/>
</dbReference>
<dbReference type="PROSITE" id="PS51099">
    <property type="entry name" value="PTS_EIIB_TYPE_2"/>
    <property type="match status" value="1"/>
</dbReference>
<dbReference type="RefSeq" id="WP_074911205.1">
    <property type="nucleotide sequence ID" value="NZ_FOVK01000002.1"/>
</dbReference>
<dbReference type="Gene3D" id="1.10.1790.10">
    <property type="entry name" value="PRD domain"/>
    <property type="match status" value="2"/>
</dbReference>
<keyword evidence="9" id="KW-1185">Reference proteome</keyword>
<dbReference type="InterPro" id="IPR036095">
    <property type="entry name" value="PTS_EIIB-like_sf"/>
</dbReference>
<evidence type="ECO:0000313" key="9">
    <source>
        <dbReference type="Proteomes" id="UP000181899"/>
    </source>
</evidence>
<dbReference type="PANTHER" id="PTHR30185:SF18">
    <property type="entry name" value="TRANSCRIPTIONAL REGULATOR MTLR"/>
    <property type="match status" value="1"/>
</dbReference>
<dbReference type="InterPro" id="IPR011608">
    <property type="entry name" value="PRD"/>
</dbReference>
<evidence type="ECO:0000259" key="6">
    <source>
        <dbReference type="PROSITE" id="PS51099"/>
    </source>
</evidence>
<feature type="domain" description="PTS EIIB type-2" evidence="6">
    <location>
        <begin position="420"/>
        <end position="509"/>
    </location>
</feature>
<evidence type="ECO:0000313" key="8">
    <source>
        <dbReference type="EMBL" id="SFN54685.1"/>
    </source>
</evidence>
<dbReference type="AlphaFoldDB" id="A0A1I4ZWV3"/>
<dbReference type="InterPro" id="IPR036634">
    <property type="entry name" value="PRD_sf"/>
</dbReference>
<keyword evidence="3" id="KW-0805">Transcription regulation</keyword>
<dbReference type="GO" id="GO:0006355">
    <property type="term" value="P:regulation of DNA-templated transcription"/>
    <property type="evidence" value="ECO:0007669"/>
    <property type="project" value="InterPro"/>
</dbReference>
<dbReference type="Gene3D" id="1.10.10.10">
    <property type="entry name" value="Winged helix-like DNA-binding domain superfamily/Winged helix DNA-binding domain"/>
    <property type="match status" value="1"/>
</dbReference>
<name>A0A1I4ZWV3_9CLOT</name>
<keyword evidence="1" id="KW-0808">Transferase</keyword>
<dbReference type="InterPro" id="IPR016152">
    <property type="entry name" value="PTrfase/Anion_transptr"/>
</dbReference>
<dbReference type="InterPro" id="IPR013011">
    <property type="entry name" value="PTS_EIIB_2"/>
</dbReference>
<dbReference type="Gene3D" id="3.40.930.10">
    <property type="entry name" value="Mannitol-specific EII, Chain A"/>
    <property type="match status" value="1"/>
</dbReference>
<feature type="domain" description="PRD" evidence="7">
    <location>
        <begin position="200"/>
        <end position="305"/>
    </location>
</feature>
<dbReference type="CDD" id="cd00211">
    <property type="entry name" value="PTS_IIA_fru"/>
    <property type="match status" value="1"/>
</dbReference>
<dbReference type="SUPFAM" id="SSF55804">
    <property type="entry name" value="Phoshotransferase/anion transport protein"/>
    <property type="match status" value="1"/>
</dbReference>
<dbReference type="InterPro" id="IPR036388">
    <property type="entry name" value="WH-like_DNA-bd_sf"/>
</dbReference>
<dbReference type="OrthoDB" id="3175596at2"/>
<dbReference type="CDD" id="cd05568">
    <property type="entry name" value="PTS_IIB_bgl_like"/>
    <property type="match status" value="1"/>
</dbReference>
<dbReference type="SUPFAM" id="SSF63520">
    <property type="entry name" value="PTS-regulatory domain, PRD"/>
    <property type="match status" value="2"/>
</dbReference>
<evidence type="ECO:0000256" key="1">
    <source>
        <dbReference type="ARBA" id="ARBA00022679"/>
    </source>
</evidence>
<dbReference type="GO" id="GO:0009401">
    <property type="term" value="P:phosphoenolpyruvate-dependent sugar phosphotransferase system"/>
    <property type="evidence" value="ECO:0007669"/>
    <property type="project" value="InterPro"/>
</dbReference>
<keyword evidence="4" id="KW-0804">Transcription</keyword>
<dbReference type="Gene3D" id="3.40.50.2300">
    <property type="match status" value="1"/>
</dbReference>
<feature type="domain" description="PRD" evidence="7">
    <location>
        <begin position="309"/>
        <end position="416"/>
    </location>
</feature>
<accession>A0A1I4ZWV3</accession>
<evidence type="ECO:0000256" key="4">
    <source>
        <dbReference type="ARBA" id="ARBA00023163"/>
    </source>
</evidence>
<sequence length="701" mass="81108">MELNNECILILNFLLEYDDEYVKLSQLSEHFKVSEKTIRNRILQIEDFLKSKGFDAVERKYGEGIRLSASEKLREYLKKFKTTFTPYQYVFSSEERKKFIKSELLQSEEPINISYFMSVLDISKNTVIKELNELEEFFEGYGLTLVRKPRIGVYVEGREKDKRLALSKVNSEIMTVSDILNYISTGKGNSKSNTLQFETLFSDMDMDFLDRLIRELEEDSGVELSDTAYGSLITHLVIMIKRIQTDRKILIIDAPIDEHIYSYEIDLAQKILRKIEDHYHIEIPATEVNYIVLHLIGAKVSKGPSLTSEEETGLRSVVEKMILAMESIYSVKFHQFGELLDGLLLHLRPAINRIRFNLSIENPLYDDILIQYRELFQHTKNVCRVLEEYIGKPISNHEISYIMLHFGAALQNSTEEVQPNRVLLVCGTGIGTANMLKSQLKEVYQIQVVDTITARIVKKYPRSHYDLIISTIPIPGMETNEYITINPLLMRGDFEKLDRRLQKRKTLIHQKQDLSVDSLMEIIQKYAEVHNKDQLSLELMMILADKIKSKNHTEGLDLREYLKESNIRVSVPVRTWEEAVDEGCRILENQGSVLKTYSESIKEKLRTLGPYMVIAPGIVLLHTDIDQGVIKTDYSLMTLRQGIRFGKQEYDPVRLVITFATSDGVNHLQALRDLSLLLSEPEKIRTIMNANHKKEIMKELD</sequence>
<keyword evidence="2" id="KW-0677">Repeat</keyword>
<evidence type="ECO:0000256" key="2">
    <source>
        <dbReference type="ARBA" id="ARBA00022737"/>
    </source>
</evidence>
<dbReference type="GO" id="GO:0008982">
    <property type="term" value="F:protein-N(PI)-phosphohistidine-sugar phosphotransferase activity"/>
    <property type="evidence" value="ECO:0007669"/>
    <property type="project" value="InterPro"/>
</dbReference>
<proteinExistence type="predicted"/>
<gene>
    <name evidence="8" type="ORF">SAMN04488695_102198</name>
</gene>
<reference evidence="8 9" key="1">
    <citation type="submission" date="2016-10" db="EMBL/GenBank/DDBJ databases">
        <authorList>
            <person name="de Groot N.N."/>
        </authorList>
    </citation>
    <scope>NUCLEOTIDE SEQUENCE [LARGE SCALE GENOMIC DNA]</scope>
    <source>
        <strain evidence="8 9">ML2</strain>
    </source>
</reference>
<evidence type="ECO:0000256" key="3">
    <source>
        <dbReference type="ARBA" id="ARBA00023015"/>
    </source>
</evidence>
<feature type="domain" description="PTS EIIA type-2" evidence="5">
    <location>
        <begin position="560"/>
        <end position="701"/>
    </location>
</feature>
<organism evidence="8 9">
    <name type="scientific">Proteiniclasticum ruminis</name>
    <dbReference type="NCBI Taxonomy" id="398199"/>
    <lineage>
        <taxon>Bacteria</taxon>
        <taxon>Bacillati</taxon>
        <taxon>Bacillota</taxon>
        <taxon>Clostridia</taxon>
        <taxon>Eubacteriales</taxon>
        <taxon>Clostridiaceae</taxon>
        <taxon>Proteiniclasticum</taxon>
    </lineage>
</organism>